<keyword evidence="3" id="KW-1185">Reference proteome</keyword>
<reference evidence="2 3" key="1">
    <citation type="submission" date="2019-03" db="EMBL/GenBank/DDBJ databases">
        <title>First draft genome of Liparis tanakae, snailfish: a comprehensive survey of snailfish specific genes.</title>
        <authorList>
            <person name="Kim W."/>
            <person name="Song I."/>
            <person name="Jeong J.-H."/>
            <person name="Kim D."/>
            <person name="Kim S."/>
            <person name="Ryu S."/>
            <person name="Song J.Y."/>
            <person name="Lee S.K."/>
        </authorList>
    </citation>
    <scope>NUCLEOTIDE SEQUENCE [LARGE SCALE GENOMIC DNA]</scope>
    <source>
        <tissue evidence="2">Muscle</tissue>
    </source>
</reference>
<sequence>MAMNTLVGLLEERSSGCYLAPRCHGNRNPTVTLLIPRSHNEERKGGSILPEGVSEQFDSVG</sequence>
<evidence type="ECO:0000256" key="1">
    <source>
        <dbReference type="SAM" id="MobiDB-lite"/>
    </source>
</evidence>
<evidence type="ECO:0000313" key="3">
    <source>
        <dbReference type="Proteomes" id="UP000314294"/>
    </source>
</evidence>
<comment type="caution">
    <text evidence="2">The sequence shown here is derived from an EMBL/GenBank/DDBJ whole genome shotgun (WGS) entry which is preliminary data.</text>
</comment>
<protein>
    <submittedName>
        <fullName evidence="2">Uncharacterized protein</fullName>
    </submittedName>
</protein>
<feature type="region of interest" description="Disordered" evidence="1">
    <location>
        <begin position="37"/>
        <end position="61"/>
    </location>
</feature>
<evidence type="ECO:0000313" key="2">
    <source>
        <dbReference type="EMBL" id="TNN24873.1"/>
    </source>
</evidence>
<dbReference type="EMBL" id="SRLO01014052">
    <property type="protein sequence ID" value="TNN24873.1"/>
    <property type="molecule type" value="Genomic_DNA"/>
</dbReference>
<dbReference type="AlphaFoldDB" id="A0A4Z2E879"/>
<accession>A0A4Z2E879</accession>
<proteinExistence type="predicted"/>
<organism evidence="2 3">
    <name type="scientific">Liparis tanakae</name>
    <name type="common">Tanaka's snailfish</name>
    <dbReference type="NCBI Taxonomy" id="230148"/>
    <lineage>
        <taxon>Eukaryota</taxon>
        <taxon>Metazoa</taxon>
        <taxon>Chordata</taxon>
        <taxon>Craniata</taxon>
        <taxon>Vertebrata</taxon>
        <taxon>Euteleostomi</taxon>
        <taxon>Actinopterygii</taxon>
        <taxon>Neopterygii</taxon>
        <taxon>Teleostei</taxon>
        <taxon>Neoteleostei</taxon>
        <taxon>Acanthomorphata</taxon>
        <taxon>Eupercaria</taxon>
        <taxon>Perciformes</taxon>
        <taxon>Cottioidei</taxon>
        <taxon>Cottales</taxon>
        <taxon>Liparidae</taxon>
        <taxon>Liparis</taxon>
    </lineage>
</organism>
<name>A0A4Z2E879_9TELE</name>
<dbReference type="Proteomes" id="UP000314294">
    <property type="component" value="Unassembled WGS sequence"/>
</dbReference>
<gene>
    <name evidence="2" type="ORF">EYF80_065002</name>
</gene>